<dbReference type="InParanoid" id="A0A7J8I1P1"/>
<keyword evidence="2" id="KW-0732">Signal</keyword>
<evidence type="ECO:0000256" key="1">
    <source>
        <dbReference type="SAM" id="MobiDB-lite"/>
    </source>
</evidence>
<evidence type="ECO:0000313" key="4">
    <source>
        <dbReference type="Proteomes" id="UP000550707"/>
    </source>
</evidence>
<accession>A0A7J8I1P1</accession>
<evidence type="ECO:0000313" key="3">
    <source>
        <dbReference type="EMBL" id="KAF6477872.1"/>
    </source>
</evidence>
<sequence>MAMCGHGAWRAFLTNNSSQQLCLICLLPGAGLISQTALPASSVCWTEEGDSFPEQPGAEAGPASTMATQGSMSTKTRHANPAADFVRPRCIVAFPLQLSRPLGLVWAVWAVWVHQLLSFREQE</sequence>
<gene>
    <name evidence="3" type="ORF">HJG59_010778</name>
</gene>
<name>A0A7J8I1P1_MOLMO</name>
<protein>
    <submittedName>
        <fullName evidence="3">Uncharacterized protein</fullName>
    </submittedName>
</protein>
<evidence type="ECO:0000256" key="2">
    <source>
        <dbReference type="SAM" id="SignalP"/>
    </source>
</evidence>
<dbReference type="EMBL" id="JACASF010000005">
    <property type="protein sequence ID" value="KAF6477872.1"/>
    <property type="molecule type" value="Genomic_DNA"/>
</dbReference>
<feature type="region of interest" description="Disordered" evidence="1">
    <location>
        <begin position="48"/>
        <end position="74"/>
    </location>
</feature>
<comment type="caution">
    <text evidence="3">The sequence shown here is derived from an EMBL/GenBank/DDBJ whole genome shotgun (WGS) entry which is preliminary data.</text>
</comment>
<feature type="compositionally biased region" description="Polar residues" evidence="1">
    <location>
        <begin position="65"/>
        <end position="74"/>
    </location>
</feature>
<reference evidence="3 4" key="1">
    <citation type="journal article" date="2020" name="Nature">
        <title>Six reference-quality genomes reveal evolution of bat adaptations.</title>
        <authorList>
            <person name="Jebb D."/>
            <person name="Huang Z."/>
            <person name="Pippel M."/>
            <person name="Hughes G.M."/>
            <person name="Lavrichenko K."/>
            <person name="Devanna P."/>
            <person name="Winkler S."/>
            <person name="Jermiin L.S."/>
            <person name="Skirmuntt E.C."/>
            <person name="Katzourakis A."/>
            <person name="Burkitt-Gray L."/>
            <person name="Ray D.A."/>
            <person name="Sullivan K.A.M."/>
            <person name="Roscito J.G."/>
            <person name="Kirilenko B.M."/>
            <person name="Davalos L.M."/>
            <person name="Corthals A.P."/>
            <person name="Power M.L."/>
            <person name="Jones G."/>
            <person name="Ransome R.D."/>
            <person name="Dechmann D.K.N."/>
            <person name="Locatelli A.G."/>
            <person name="Puechmaille S.J."/>
            <person name="Fedrigo O."/>
            <person name="Jarvis E.D."/>
            <person name="Hiller M."/>
            <person name="Vernes S.C."/>
            <person name="Myers E.W."/>
            <person name="Teeling E.C."/>
        </authorList>
    </citation>
    <scope>NUCLEOTIDE SEQUENCE [LARGE SCALE GENOMIC DNA]</scope>
    <source>
        <strain evidence="3">MMolMol1</strain>
        <tissue evidence="3">Muscle</tissue>
    </source>
</reference>
<feature type="signal peptide" evidence="2">
    <location>
        <begin position="1"/>
        <end position="32"/>
    </location>
</feature>
<organism evidence="3 4">
    <name type="scientific">Molossus molossus</name>
    <name type="common">Pallas' mastiff bat</name>
    <name type="synonym">Vespertilio molossus</name>
    <dbReference type="NCBI Taxonomy" id="27622"/>
    <lineage>
        <taxon>Eukaryota</taxon>
        <taxon>Metazoa</taxon>
        <taxon>Chordata</taxon>
        <taxon>Craniata</taxon>
        <taxon>Vertebrata</taxon>
        <taxon>Euteleostomi</taxon>
        <taxon>Mammalia</taxon>
        <taxon>Eutheria</taxon>
        <taxon>Laurasiatheria</taxon>
        <taxon>Chiroptera</taxon>
        <taxon>Yangochiroptera</taxon>
        <taxon>Molossidae</taxon>
        <taxon>Molossus</taxon>
    </lineage>
</organism>
<dbReference type="Proteomes" id="UP000550707">
    <property type="component" value="Unassembled WGS sequence"/>
</dbReference>
<proteinExistence type="predicted"/>
<keyword evidence="4" id="KW-1185">Reference proteome</keyword>
<dbReference type="AlphaFoldDB" id="A0A7J8I1P1"/>
<feature type="chain" id="PRO_5029898209" evidence="2">
    <location>
        <begin position="33"/>
        <end position="123"/>
    </location>
</feature>